<reference evidence="1 4" key="2">
    <citation type="journal article" date="2017" name="PLoS ONE">
        <title>Genomic and phenotypic characterisation of fluoroquinolone resistance mechanisms in Enterobacteriaceae in Durban, South Africa.</title>
        <authorList>
            <person name="Osei Sekyere J."/>
            <person name="Amoako D.G."/>
        </authorList>
    </citation>
    <scope>NUCLEOTIDE SEQUENCE [LARGE SCALE GENOMIC DNA]</scope>
    <source>
        <strain evidence="1 4">ST62:944112508</strain>
    </source>
</reference>
<evidence type="ECO:0000313" key="1">
    <source>
        <dbReference type="EMBL" id="KPR48156.1"/>
    </source>
</evidence>
<reference evidence="2 5" key="3">
    <citation type="submission" date="2020-06" db="EMBL/GenBank/DDBJ databases">
        <title>REHAB project genomes.</title>
        <authorList>
            <person name="Shaw L.P."/>
        </authorList>
    </citation>
    <scope>NUCLEOTIDE SEQUENCE [LARGE SCALE GENOMIC DNA]</scope>
    <source>
        <strain evidence="2 5">RHBSTW-00116</strain>
    </source>
</reference>
<evidence type="ECO:0000313" key="4">
    <source>
        <dbReference type="Proteomes" id="UP000050520"/>
    </source>
</evidence>
<evidence type="ECO:0000313" key="6">
    <source>
        <dbReference type="Proteomes" id="UP001164536"/>
    </source>
</evidence>
<name>A0A0P8JU70_CITFR</name>
<accession>A0A0P8JU70</accession>
<evidence type="ECO:0000313" key="3">
    <source>
        <dbReference type="EMBL" id="WAZ59188.1"/>
    </source>
</evidence>
<evidence type="ECO:0000313" key="5">
    <source>
        <dbReference type="Proteomes" id="UP000591803"/>
    </source>
</evidence>
<dbReference type="Proteomes" id="UP001164536">
    <property type="component" value="Chromosome"/>
</dbReference>
<proteinExistence type="predicted"/>
<keyword evidence="6" id="KW-1185">Reference proteome</keyword>
<dbReference type="Proteomes" id="UP000591803">
    <property type="component" value="Unassembled WGS sequence"/>
</dbReference>
<gene>
    <name evidence="1" type="ORF">AN672_26050</name>
    <name evidence="2" type="ORF">HV077_17365</name>
    <name evidence="3" type="ORF">O4000_09905</name>
</gene>
<dbReference type="EMBL" id="JABXRI010000001">
    <property type="protein sequence ID" value="MBA8064121.1"/>
    <property type="molecule type" value="Genomic_DNA"/>
</dbReference>
<dbReference type="AlphaFoldDB" id="A0A0P8JU70"/>
<organism evidence="2 5">
    <name type="scientific">Citrobacter freundii</name>
    <dbReference type="NCBI Taxonomy" id="546"/>
    <lineage>
        <taxon>Bacteria</taxon>
        <taxon>Pseudomonadati</taxon>
        <taxon>Pseudomonadota</taxon>
        <taxon>Gammaproteobacteria</taxon>
        <taxon>Enterobacterales</taxon>
        <taxon>Enterobacteriaceae</taxon>
        <taxon>Citrobacter</taxon>
        <taxon>Citrobacter freundii complex</taxon>
    </lineage>
</organism>
<dbReference type="EMBL" id="LJEB01000165">
    <property type="protein sequence ID" value="KPR48156.1"/>
    <property type="molecule type" value="Genomic_DNA"/>
</dbReference>
<sequence length="75" mass="8198">MQPTSLGEIIKLIRVPVVAKACERTPRAIYKWINSGCLPRTDYTGETAYASKIAEASGGRFTTTQILEISKPKVA</sequence>
<dbReference type="Proteomes" id="UP000050520">
    <property type="component" value="Unassembled WGS sequence"/>
</dbReference>
<dbReference type="EMBL" id="CP114564">
    <property type="protein sequence ID" value="WAZ59188.1"/>
    <property type="molecule type" value="Genomic_DNA"/>
</dbReference>
<reference evidence="4" key="1">
    <citation type="submission" date="2015-09" db="EMBL/GenBank/DDBJ databases">
        <title>Prevalence of NDMs in South Africa.</title>
        <authorList>
            <person name="Osei Sekyere J."/>
            <person name="Govinden U."/>
            <person name="Essack S."/>
            <person name="Haldorsen B."/>
            <person name="Samuelsen O."/>
            <person name="Aasnaes B."/>
            <person name="Sundsfjord A."/>
        </authorList>
    </citation>
    <scope>NUCLEOTIDE SEQUENCE [LARGE SCALE GENOMIC DNA]</scope>
    <source>
        <strain evidence="4">ST62:944112508</strain>
    </source>
</reference>
<dbReference type="RefSeq" id="WP_019076923.1">
    <property type="nucleotide sequence ID" value="NZ_CAJNLX020000001.1"/>
</dbReference>
<reference evidence="3" key="4">
    <citation type="submission" date="2022-12" db="EMBL/GenBank/DDBJ databases">
        <title>2953647.</title>
        <authorList>
            <person name="Hergert J."/>
            <person name="Casey R."/>
            <person name="Wagner J."/>
            <person name="Young E.L."/>
            <person name="Oakeson K.F."/>
        </authorList>
    </citation>
    <scope>NUCLEOTIDE SEQUENCE</scope>
    <source>
        <strain evidence="3">2953647</strain>
    </source>
</reference>
<protein>
    <submittedName>
        <fullName evidence="2">Cro/Cl family transcriptional regulator</fullName>
    </submittedName>
</protein>
<evidence type="ECO:0000313" key="2">
    <source>
        <dbReference type="EMBL" id="MBA8064121.1"/>
    </source>
</evidence>